<proteinExistence type="predicted"/>
<sequence length="27" mass="3122">MAAEADDLPEEIWERIFNMLNGDVETL</sequence>
<dbReference type="AlphaFoldDB" id="A0A392VFL8"/>
<reference evidence="1 2" key="1">
    <citation type="journal article" date="2018" name="Front. Plant Sci.">
        <title>Red Clover (Trifolium pratense) and Zigzag Clover (T. medium) - A Picture of Genomic Similarities and Differences.</title>
        <authorList>
            <person name="Dluhosova J."/>
            <person name="Istvanek J."/>
            <person name="Nedelnik J."/>
            <person name="Repkova J."/>
        </authorList>
    </citation>
    <scope>NUCLEOTIDE SEQUENCE [LARGE SCALE GENOMIC DNA]</scope>
    <source>
        <strain evidence="2">cv. 10/8</strain>
        <tissue evidence="1">Leaf</tissue>
    </source>
</reference>
<dbReference type="EMBL" id="LXQA011160270">
    <property type="protein sequence ID" value="MCI87208.1"/>
    <property type="molecule type" value="Genomic_DNA"/>
</dbReference>
<organism evidence="1 2">
    <name type="scientific">Trifolium medium</name>
    <dbReference type="NCBI Taxonomy" id="97028"/>
    <lineage>
        <taxon>Eukaryota</taxon>
        <taxon>Viridiplantae</taxon>
        <taxon>Streptophyta</taxon>
        <taxon>Embryophyta</taxon>
        <taxon>Tracheophyta</taxon>
        <taxon>Spermatophyta</taxon>
        <taxon>Magnoliopsida</taxon>
        <taxon>eudicotyledons</taxon>
        <taxon>Gunneridae</taxon>
        <taxon>Pentapetalae</taxon>
        <taxon>rosids</taxon>
        <taxon>fabids</taxon>
        <taxon>Fabales</taxon>
        <taxon>Fabaceae</taxon>
        <taxon>Papilionoideae</taxon>
        <taxon>50 kb inversion clade</taxon>
        <taxon>NPAAA clade</taxon>
        <taxon>Hologalegina</taxon>
        <taxon>IRL clade</taxon>
        <taxon>Trifolieae</taxon>
        <taxon>Trifolium</taxon>
    </lineage>
</organism>
<evidence type="ECO:0000313" key="2">
    <source>
        <dbReference type="Proteomes" id="UP000265520"/>
    </source>
</evidence>
<evidence type="ECO:0008006" key="3">
    <source>
        <dbReference type="Google" id="ProtNLM"/>
    </source>
</evidence>
<dbReference type="CDD" id="cd09917">
    <property type="entry name" value="F-box_SF"/>
    <property type="match status" value="1"/>
</dbReference>
<protein>
    <recommendedName>
        <fullName evidence="3">F-box protein</fullName>
    </recommendedName>
</protein>
<keyword evidence="2" id="KW-1185">Reference proteome</keyword>
<name>A0A392VFL8_9FABA</name>
<comment type="caution">
    <text evidence="1">The sequence shown here is derived from an EMBL/GenBank/DDBJ whole genome shotgun (WGS) entry which is preliminary data.</text>
</comment>
<accession>A0A392VFL8</accession>
<dbReference type="Proteomes" id="UP000265520">
    <property type="component" value="Unassembled WGS sequence"/>
</dbReference>
<evidence type="ECO:0000313" key="1">
    <source>
        <dbReference type="EMBL" id="MCI87208.1"/>
    </source>
</evidence>
<feature type="non-terminal residue" evidence="1">
    <location>
        <position position="27"/>
    </location>
</feature>